<sequence>MFGTAQDAPPKRCSICGQVVALADKLVVEQETIHKDCFKCSYCELPLKPGDCAQELSFHSRYGPRWYCKRLSSASDCVCIQQTITAKETRLREMGVQVRNPKGRKWIVVHH</sequence>
<dbReference type="InterPro" id="IPR001781">
    <property type="entry name" value="Znf_LIM"/>
</dbReference>
<proteinExistence type="predicted"/>
<keyword evidence="1 4" id="KW-0479">Metal-binding</keyword>
<organism evidence="6 7">
    <name type="scientific">Ditylenchus dipsaci</name>
    <dbReference type="NCBI Taxonomy" id="166011"/>
    <lineage>
        <taxon>Eukaryota</taxon>
        <taxon>Metazoa</taxon>
        <taxon>Ecdysozoa</taxon>
        <taxon>Nematoda</taxon>
        <taxon>Chromadorea</taxon>
        <taxon>Rhabditida</taxon>
        <taxon>Tylenchina</taxon>
        <taxon>Tylenchomorpha</taxon>
        <taxon>Sphaerularioidea</taxon>
        <taxon>Anguinidae</taxon>
        <taxon>Anguininae</taxon>
        <taxon>Ditylenchus</taxon>
    </lineage>
</organism>
<dbReference type="WBParaSite" id="jg10109">
    <property type="protein sequence ID" value="jg10109"/>
    <property type="gene ID" value="jg10109"/>
</dbReference>
<dbReference type="Gene3D" id="2.10.110.10">
    <property type="entry name" value="Cysteine Rich Protein"/>
    <property type="match status" value="1"/>
</dbReference>
<feature type="domain" description="LIM zinc-binding" evidence="5">
    <location>
        <begin position="11"/>
        <end position="78"/>
    </location>
</feature>
<keyword evidence="3 4" id="KW-0440">LIM domain</keyword>
<evidence type="ECO:0000256" key="3">
    <source>
        <dbReference type="ARBA" id="ARBA00023038"/>
    </source>
</evidence>
<dbReference type="Proteomes" id="UP000887574">
    <property type="component" value="Unplaced"/>
</dbReference>
<keyword evidence="2 4" id="KW-0862">Zinc</keyword>
<evidence type="ECO:0000256" key="2">
    <source>
        <dbReference type="ARBA" id="ARBA00022833"/>
    </source>
</evidence>
<dbReference type="Pfam" id="PF00412">
    <property type="entry name" value="LIM"/>
    <property type="match status" value="1"/>
</dbReference>
<keyword evidence="6" id="KW-1185">Reference proteome</keyword>
<evidence type="ECO:0000256" key="4">
    <source>
        <dbReference type="PROSITE-ProRule" id="PRU00125"/>
    </source>
</evidence>
<name>A0A915CL39_9BILA</name>
<evidence type="ECO:0000256" key="1">
    <source>
        <dbReference type="ARBA" id="ARBA00022723"/>
    </source>
</evidence>
<reference evidence="7" key="1">
    <citation type="submission" date="2022-11" db="UniProtKB">
        <authorList>
            <consortium name="WormBaseParasite"/>
        </authorList>
    </citation>
    <scope>IDENTIFICATION</scope>
</reference>
<protein>
    <submittedName>
        <fullName evidence="7">LIM zinc-binding domain-containing protein</fullName>
    </submittedName>
</protein>
<dbReference type="GO" id="GO:0046872">
    <property type="term" value="F:metal ion binding"/>
    <property type="evidence" value="ECO:0007669"/>
    <property type="project" value="UniProtKB-KW"/>
</dbReference>
<evidence type="ECO:0000313" key="7">
    <source>
        <dbReference type="WBParaSite" id="jg10109"/>
    </source>
</evidence>
<accession>A0A915CL39</accession>
<evidence type="ECO:0000259" key="5">
    <source>
        <dbReference type="PROSITE" id="PS50023"/>
    </source>
</evidence>
<evidence type="ECO:0000313" key="6">
    <source>
        <dbReference type="Proteomes" id="UP000887574"/>
    </source>
</evidence>
<dbReference type="AlphaFoldDB" id="A0A915CL39"/>
<dbReference type="PROSITE" id="PS50023">
    <property type="entry name" value="LIM_DOMAIN_2"/>
    <property type="match status" value="1"/>
</dbReference>